<dbReference type="GeneTree" id="ENSGT00940000156239"/>
<dbReference type="Proteomes" id="UP000264800">
    <property type="component" value="Unplaced"/>
</dbReference>
<sequence length="77" mass="8299">DVGEDCDCGSEKDPCCEYQMCKLKSGAQCAYGECCYNCQYLPGGTVCRSGKDECDLPEFCNGFSSCFQVHSPTPPGC</sequence>
<reference evidence="4" key="1">
    <citation type="submission" date="2025-08" db="UniProtKB">
        <authorList>
            <consortium name="Ensembl"/>
        </authorList>
    </citation>
    <scope>IDENTIFICATION</scope>
</reference>
<protein>
    <submittedName>
        <fullName evidence="4">ADAM metallopeptidase domain 9a</fullName>
    </submittedName>
</protein>
<dbReference type="Pfam" id="PF00200">
    <property type="entry name" value="Disintegrin"/>
    <property type="match status" value="1"/>
</dbReference>
<evidence type="ECO:0000313" key="5">
    <source>
        <dbReference type="Proteomes" id="UP000264800"/>
    </source>
</evidence>
<dbReference type="Gene3D" id="4.10.70.10">
    <property type="entry name" value="Disintegrin domain"/>
    <property type="match status" value="1"/>
</dbReference>
<dbReference type="PROSITE" id="PS50214">
    <property type="entry name" value="DISINTEGRIN_2"/>
    <property type="match status" value="1"/>
</dbReference>
<dbReference type="InterPro" id="IPR001762">
    <property type="entry name" value="Disintegrin_dom"/>
</dbReference>
<evidence type="ECO:0000256" key="2">
    <source>
        <dbReference type="PROSITE-ProRule" id="PRU00068"/>
    </source>
</evidence>
<reference evidence="4" key="2">
    <citation type="submission" date="2025-09" db="UniProtKB">
        <authorList>
            <consortium name="Ensembl"/>
        </authorList>
    </citation>
    <scope>IDENTIFICATION</scope>
</reference>
<dbReference type="PROSITE" id="PS00427">
    <property type="entry name" value="DISINTEGRIN_1"/>
    <property type="match status" value="1"/>
</dbReference>
<feature type="domain" description="Disintegrin" evidence="3">
    <location>
        <begin position="1"/>
        <end position="65"/>
    </location>
</feature>
<evidence type="ECO:0000256" key="1">
    <source>
        <dbReference type="ARBA" id="ARBA00023157"/>
    </source>
</evidence>
<dbReference type="GO" id="GO:0005886">
    <property type="term" value="C:plasma membrane"/>
    <property type="evidence" value="ECO:0007669"/>
    <property type="project" value="TreeGrafter"/>
</dbReference>
<keyword evidence="1" id="KW-1015">Disulfide bond</keyword>
<comment type="caution">
    <text evidence="2">Lacks conserved residue(s) required for the propagation of feature annotation.</text>
</comment>
<dbReference type="Ensembl" id="ENSKMAT00000029497.1">
    <property type="protein sequence ID" value="ENSKMAP00000029133.1"/>
    <property type="gene ID" value="ENSKMAG00000021492.1"/>
</dbReference>
<name>A0A3Q3BGC1_KRYMA</name>
<keyword evidence="5" id="KW-1185">Reference proteome</keyword>
<evidence type="ECO:0000313" key="4">
    <source>
        <dbReference type="Ensembl" id="ENSKMAP00000029133.1"/>
    </source>
</evidence>
<dbReference type="AlphaFoldDB" id="A0A3Q3BGC1"/>
<dbReference type="InterPro" id="IPR018358">
    <property type="entry name" value="Disintegrin_CS"/>
</dbReference>
<dbReference type="PANTHER" id="PTHR11905:SF136">
    <property type="entry name" value="DISINTEGRIN AND METALLOPROTEINASE DOMAIN-CONTAINING PROTEIN 9"/>
    <property type="match status" value="1"/>
</dbReference>
<dbReference type="SMART" id="SM00050">
    <property type="entry name" value="DISIN"/>
    <property type="match status" value="1"/>
</dbReference>
<evidence type="ECO:0000259" key="3">
    <source>
        <dbReference type="PROSITE" id="PS50214"/>
    </source>
</evidence>
<dbReference type="InterPro" id="IPR036436">
    <property type="entry name" value="Disintegrin_dom_sf"/>
</dbReference>
<proteinExistence type="predicted"/>
<organism evidence="4 5">
    <name type="scientific">Kryptolebias marmoratus</name>
    <name type="common">Mangrove killifish</name>
    <name type="synonym">Rivulus marmoratus</name>
    <dbReference type="NCBI Taxonomy" id="37003"/>
    <lineage>
        <taxon>Eukaryota</taxon>
        <taxon>Metazoa</taxon>
        <taxon>Chordata</taxon>
        <taxon>Craniata</taxon>
        <taxon>Vertebrata</taxon>
        <taxon>Euteleostomi</taxon>
        <taxon>Actinopterygii</taxon>
        <taxon>Neopterygii</taxon>
        <taxon>Teleostei</taxon>
        <taxon>Neoteleostei</taxon>
        <taxon>Acanthomorphata</taxon>
        <taxon>Ovalentaria</taxon>
        <taxon>Atherinomorphae</taxon>
        <taxon>Cyprinodontiformes</taxon>
        <taxon>Rivulidae</taxon>
        <taxon>Kryptolebias</taxon>
    </lineage>
</organism>
<dbReference type="PANTHER" id="PTHR11905">
    <property type="entry name" value="ADAM A DISINTEGRIN AND METALLOPROTEASE DOMAIN"/>
    <property type="match status" value="1"/>
</dbReference>
<accession>A0A3Q3BGC1</accession>
<dbReference type="SUPFAM" id="SSF57552">
    <property type="entry name" value="Blood coagulation inhibitor (disintegrin)"/>
    <property type="match status" value="1"/>
</dbReference>